<reference evidence="1 2" key="1">
    <citation type="submission" date="2016-11" db="EMBL/GenBank/DDBJ databases">
        <title>Paenibacillus species isolates.</title>
        <authorList>
            <person name="Beno S.M."/>
        </authorList>
    </citation>
    <scope>NUCLEOTIDE SEQUENCE [LARGE SCALE GENOMIC DNA]</scope>
    <source>
        <strain evidence="1 2">FSL H7-0443</strain>
    </source>
</reference>
<dbReference type="GO" id="GO:0005975">
    <property type="term" value="P:carbohydrate metabolic process"/>
    <property type="evidence" value="ECO:0007669"/>
    <property type="project" value="InterPro"/>
</dbReference>
<dbReference type="RefSeq" id="WP_076286511.1">
    <property type="nucleotide sequence ID" value="NZ_MPTW01000021.1"/>
</dbReference>
<dbReference type="EMBL" id="MPTW01000021">
    <property type="protein sequence ID" value="OME65081.1"/>
    <property type="molecule type" value="Genomic_DNA"/>
</dbReference>
<sequence>MKETIKICKKGYDIVIEKGSGCIRELYDNKDANRVNLVDRNRRFGSLAATFKDKKSYHTEISHVAESKKHIVIVDQLITHSFSYLRGSCAVFTNFEYNSTLKYEFMDEFFILSIEAADTNISQFGMNLDFNFLGKLGTGYEDQVIPTSPYTSADGKASYYLMTRPNGRWVLVTSPQPLAGWRLEYSPNNFGHFILGLKMFESFDDVFVSDSGTKQKHTIALRIDFPDTYREAMSLASSALGSPVPYFPVAGGTLGTELPMTIEGVYNKIILHSPSGNSTDITEHVVEDSGGYQVSIRLCEEGFYRVEAFGNSLNSLDCVLFSFSGWNELFRKASSTIEQPYHCDENLAEGGVWCWALCEHIKRFGVDPQLADRVLEHIDHKILNLSGVSPTPGCSIVPYPHRFEGREYGPYHIFESTRIQEQFFGVSILLSAYQAFGNSSYLEYAIDTLLNLLHEHIAENGAILCYEKGREIDYTTVCAPVIAVVDMAKVLGERRDPREAVFQAAAVKIADYLLQRGFHFPTEGDQEYSQSEMEDGSISCTALSVLYVCFHIEFKHEYIRFAESILRLHDAWKMYTPDARMYQSSFRWWETIWEGDQDGPCINAGHAWTIWRGEADFYYSLLTGDMNRLLSSYNAYLTNLSKIQQDGTVYACYIPDYIPYSTEPGVLVHRYPLKPDHSLSRYVWPRAVDTWFKSSGIHSQKGKPIALNGEVTFHENCLVFMSTAPEFSYFFVGDIRGRIRLATEKRITIISQTEYLSVYQGRIEAAQGIRCEITPENKWIEIELG</sequence>
<dbReference type="Proteomes" id="UP000187425">
    <property type="component" value="Unassembled WGS sequence"/>
</dbReference>
<protein>
    <submittedName>
        <fullName evidence="1">Uncharacterized protein</fullName>
    </submittedName>
</protein>
<name>A0A1R0Z9Q6_9BACL</name>
<gene>
    <name evidence="1" type="ORF">BSK65_25630</name>
</gene>
<dbReference type="OrthoDB" id="1007055at2"/>
<dbReference type="InterPro" id="IPR008928">
    <property type="entry name" value="6-hairpin_glycosidase_sf"/>
</dbReference>
<evidence type="ECO:0000313" key="1">
    <source>
        <dbReference type="EMBL" id="OME65081.1"/>
    </source>
</evidence>
<organism evidence="1 2">
    <name type="scientific">Paenibacillus odorifer</name>
    <dbReference type="NCBI Taxonomy" id="189426"/>
    <lineage>
        <taxon>Bacteria</taxon>
        <taxon>Bacillati</taxon>
        <taxon>Bacillota</taxon>
        <taxon>Bacilli</taxon>
        <taxon>Bacillales</taxon>
        <taxon>Paenibacillaceae</taxon>
        <taxon>Paenibacillus</taxon>
    </lineage>
</organism>
<dbReference type="SUPFAM" id="SSF48208">
    <property type="entry name" value="Six-hairpin glycosidases"/>
    <property type="match status" value="1"/>
</dbReference>
<proteinExistence type="predicted"/>
<evidence type="ECO:0000313" key="2">
    <source>
        <dbReference type="Proteomes" id="UP000187425"/>
    </source>
</evidence>
<accession>A0A1R0Z9Q6</accession>
<dbReference type="AlphaFoldDB" id="A0A1R0Z9Q6"/>
<comment type="caution">
    <text evidence="1">The sequence shown here is derived from an EMBL/GenBank/DDBJ whole genome shotgun (WGS) entry which is preliminary data.</text>
</comment>